<dbReference type="InterPro" id="IPR036388">
    <property type="entry name" value="WH-like_DNA-bd_sf"/>
</dbReference>
<feature type="compositionally biased region" description="Acidic residues" evidence="2">
    <location>
        <begin position="26"/>
        <end position="35"/>
    </location>
</feature>
<protein>
    <submittedName>
        <fullName evidence="4">RFX DNAbinding domain containing protein</fullName>
    </submittedName>
</protein>
<dbReference type="OMA" id="FYRNSSM"/>
<dbReference type="PROSITE" id="PS51526">
    <property type="entry name" value="RFX_DBD"/>
    <property type="match status" value="1"/>
</dbReference>
<dbReference type="InterPro" id="IPR039779">
    <property type="entry name" value="RFX-like"/>
</dbReference>
<dbReference type="Pfam" id="PF02257">
    <property type="entry name" value="RFX_DNA_binding"/>
    <property type="match status" value="1"/>
</dbReference>
<evidence type="ECO:0000256" key="1">
    <source>
        <dbReference type="ARBA" id="ARBA00023125"/>
    </source>
</evidence>
<dbReference type="Gene3D" id="1.10.10.10">
    <property type="entry name" value="Winged helix-like DNA-binding domain superfamily/Winged helix DNA-binding domain"/>
    <property type="match status" value="1"/>
</dbReference>
<feature type="region of interest" description="Disordered" evidence="2">
    <location>
        <begin position="153"/>
        <end position="172"/>
    </location>
</feature>
<dbReference type="SUPFAM" id="SSF46785">
    <property type="entry name" value="Winged helix' DNA-binding domain"/>
    <property type="match status" value="1"/>
</dbReference>
<dbReference type="VEuPathDB" id="AmoebaDB:ACA1_278170"/>
<feature type="compositionally biased region" description="Acidic residues" evidence="2">
    <location>
        <begin position="606"/>
        <end position="617"/>
    </location>
</feature>
<dbReference type="RefSeq" id="XP_004344629.1">
    <property type="nucleotide sequence ID" value="XM_004344579.1"/>
</dbReference>
<feature type="domain" description="RFX-type winged-helix" evidence="3">
    <location>
        <begin position="61"/>
        <end position="144"/>
    </location>
</feature>
<dbReference type="Proteomes" id="UP000011083">
    <property type="component" value="Unassembled WGS sequence"/>
</dbReference>
<dbReference type="InterPro" id="IPR036390">
    <property type="entry name" value="WH_DNA-bd_sf"/>
</dbReference>
<feature type="compositionally biased region" description="Low complexity" evidence="2">
    <location>
        <begin position="580"/>
        <end position="591"/>
    </location>
</feature>
<sequence length="718" mass="81223">MDMEFKEEVDSDEEALSPLSHLSLNEEGDDGDETGAWDKEGDGGDGDNSQKISKKDALPLVIQWIKENYEASGNSCIPKHLVYQHYKDFCEDNNIQFTNMANFGKIIRSVFPRLKTRRLGPRGKTKHHYHGISISSASKLQVPADAIITGKKAQNRRVRGPDVTASPPKRQRRAHKLMEDGLDFPDYPEDGEQFMRRPIPALPSFDLEEIAFMGEVSDTLIQQLRHFMSLYKQHAQHLLSVLCSCSFTEVESLLVTFWSQNFGDFQEVFLREDIINHITSKDRLIYSLALDFFFPTLFEPQVKSLIESLIHLSQHIRAWMEKATQHFPPAFSARKLHEVKRFALNLRKRSRINLLAQQARECLEWSIMLVDWIGIEFDIIQDKTFMLFSSNASNSVPHYITATITEDLRGMLEDHCNLDQFVTWMRLVADELVEQGALPAPEKLSESIYRAQTFLFCWAQYTSLIMCDLTCRDAPSLEFFHALFTFLNAYVSYYMEGKVMQYKMAALYPPLPRPIPHQTNTSPVAVNSPTMRRLQNMPDMSPSVSSPSHSPHPTAASPIPNGVAGSSSTPYSMANVKSEPTQPHPTHNPTQWSPMPPHGMYHGGEEAEGNEDQEGDNESGLTPLDLEALQNMTLNYIGDYQDGQASVKMIPQSHAESSDGMMGMSNADHSQFLHDQSIDMGRNSFSLFLDEDLNDLPPLLLQNVDADITSLFNTDMGS</sequence>
<proteinExistence type="predicted"/>
<keyword evidence="5" id="KW-1185">Reference proteome</keyword>
<dbReference type="InterPro" id="IPR003150">
    <property type="entry name" value="DNA-bd_RFX"/>
</dbReference>
<name>L8H8T8_ACACF</name>
<dbReference type="FunFam" id="1.10.10.10:FF:000422">
    <property type="entry name" value="DNA-binding protein RFX7"/>
    <property type="match status" value="1"/>
</dbReference>
<feature type="region of interest" description="Disordered" evidence="2">
    <location>
        <begin position="1"/>
        <end position="52"/>
    </location>
</feature>
<dbReference type="GeneID" id="14921758"/>
<dbReference type="KEGG" id="acan:ACA1_278170"/>
<dbReference type="GO" id="GO:0000981">
    <property type="term" value="F:DNA-binding transcription factor activity, RNA polymerase II-specific"/>
    <property type="evidence" value="ECO:0007669"/>
    <property type="project" value="TreeGrafter"/>
</dbReference>
<feature type="region of interest" description="Disordered" evidence="2">
    <location>
        <begin position="533"/>
        <end position="620"/>
    </location>
</feature>
<keyword evidence="1" id="KW-0238">DNA-binding</keyword>
<evidence type="ECO:0000259" key="3">
    <source>
        <dbReference type="PROSITE" id="PS51526"/>
    </source>
</evidence>
<dbReference type="InterPro" id="IPR057321">
    <property type="entry name" value="RFX1-4/6/8-like_BCD"/>
</dbReference>
<dbReference type="AlphaFoldDB" id="L8H8T8"/>
<dbReference type="PANTHER" id="PTHR12619">
    <property type="entry name" value="RFX TRANSCRIPTION FACTOR FAMILY"/>
    <property type="match status" value="1"/>
</dbReference>
<evidence type="ECO:0000256" key="2">
    <source>
        <dbReference type="SAM" id="MobiDB-lite"/>
    </source>
</evidence>
<dbReference type="Pfam" id="PF25340">
    <property type="entry name" value="BCD_RFX"/>
    <property type="match status" value="1"/>
</dbReference>
<gene>
    <name evidence="4" type="ORF">ACA1_278170</name>
</gene>
<dbReference type="GO" id="GO:0000978">
    <property type="term" value="F:RNA polymerase II cis-regulatory region sequence-specific DNA binding"/>
    <property type="evidence" value="ECO:0007669"/>
    <property type="project" value="TreeGrafter"/>
</dbReference>
<evidence type="ECO:0000313" key="5">
    <source>
        <dbReference type="Proteomes" id="UP000011083"/>
    </source>
</evidence>
<evidence type="ECO:0000313" key="4">
    <source>
        <dbReference type="EMBL" id="ELR20886.1"/>
    </source>
</evidence>
<accession>L8H8T8</accession>
<dbReference type="PANTHER" id="PTHR12619:SF5">
    <property type="entry name" value="TRANSCRIPTION FACTOR RFX4"/>
    <property type="match status" value="1"/>
</dbReference>
<reference evidence="4 5" key="1">
    <citation type="journal article" date="2013" name="Genome Biol.">
        <title>Genome of Acanthamoeba castellanii highlights extensive lateral gene transfer and early evolution of tyrosine kinase signaling.</title>
        <authorList>
            <person name="Clarke M."/>
            <person name="Lohan A.J."/>
            <person name="Liu B."/>
            <person name="Lagkouvardos I."/>
            <person name="Roy S."/>
            <person name="Zafar N."/>
            <person name="Bertelli C."/>
            <person name="Schilde C."/>
            <person name="Kianianmomeni A."/>
            <person name="Burglin T.R."/>
            <person name="Frech C."/>
            <person name="Turcotte B."/>
            <person name="Kopec K.O."/>
            <person name="Synnott J.M."/>
            <person name="Choo C."/>
            <person name="Paponov I."/>
            <person name="Finkler A."/>
            <person name="Soon Heng Tan C."/>
            <person name="Hutchins A.P."/>
            <person name="Weinmeier T."/>
            <person name="Rattei T."/>
            <person name="Chu J.S."/>
            <person name="Gimenez G."/>
            <person name="Irimia M."/>
            <person name="Rigden D.J."/>
            <person name="Fitzpatrick D.A."/>
            <person name="Lorenzo-Morales J."/>
            <person name="Bateman A."/>
            <person name="Chiu C.H."/>
            <person name="Tang P."/>
            <person name="Hegemann P."/>
            <person name="Fromm H."/>
            <person name="Raoult D."/>
            <person name="Greub G."/>
            <person name="Miranda-Saavedra D."/>
            <person name="Chen N."/>
            <person name="Nash P."/>
            <person name="Ginger M.L."/>
            <person name="Horn M."/>
            <person name="Schaap P."/>
            <person name="Caler L."/>
            <person name="Loftus B."/>
        </authorList>
    </citation>
    <scope>NUCLEOTIDE SEQUENCE [LARGE SCALE GENOMIC DNA]</scope>
    <source>
        <strain evidence="4 5">Neff</strain>
    </source>
</reference>
<dbReference type="EMBL" id="KB007908">
    <property type="protein sequence ID" value="ELR20886.1"/>
    <property type="molecule type" value="Genomic_DNA"/>
</dbReference>
<organism evidence="4 5">
    <name type="scientific">Acanthamoeba castellanii (strain ATCC 30010 / Neff)</name>
    <dbReference type="NCBI Taxonomy" id="1257118"/>
    <lineage>
        <taxon>Eukaryota</taxon>
        <taxon>Amoebozoa</taxon>
        <taxon>Discosea</taxon>
        <taxon>Longamoebia</taxon>
        <taxon>Centramoebida</taxon>
        <taxon>Acanthamoebidae</taxon>
        <taxon>Acanthamoeba</taxon>
    </lineage>
</organism>
<dbReference type="OrthoDB" id="10056949at2759"/>
<feature type="compositionally biased region" description="Low complexity" evidence="2">
    <location>
        <begin position="537"/>
        <end position="560"/>
    </location>
</feature>